<evidence type="ECO:0000313" key="3">
    <source>
        <dbReference type="Proteomes" id="UP000826725"/>
    </source>
</evidence>
<organism evidence="2 3">
    <name type="scientific">Desulfomarina profundi</name>
    <dbReference type="NCBI Taxonomy" id="2772557"/>
    <lineage>
        <taxon>Bacteria</taxon>
        <taxon>Pseudomonadati</taxon>
        <taxon>Thermodesulfobacteriota</taxon>
        <taxon>Desulfobulbia</taxon>
        <taxon>Desulfobulbales</taxon>
        <taxon>Desulfobulbaceae</taxon>
        <taxon>Desulfomarina</taxon>
    </lineage>
</organism>
<dbReference type="Proteomes" id="UP000826725">
    <property type="component" value="Chromosome"/>
</dbReference>
<accession>A0A8D5JQB1</accession>
<feature type="domain" description="Transposase IS4-like" evidence="1">
    <location>
        <begin position="2"/>
        <end position="127"/>
    </location>
</feature>
<dbReference type="GO" id="GO:0006313">
    <property type="term" value="P:DNA transposition"/>
    <property type="evidence" value="ECO:0007669"/>
    <property type="project" value="InterPro"/>
</dbReference>
<dbReference type="InterPro" id="IPR002559">
    <property type="entry name" value="Transposase_11"/>
</dbReference>
<name>A0A8D5JQB1_9BACT</name>
<evidence type="ECO:0000259" key="1">
    <source>
        <dbReference type="Pfam" id="PF01609"/>
    </source>
</evidence>
<dbReference type="EMBL" id="AP024086">
    <property type="protein sequence ID" value="BCL62225.1"/>
    <property type="molecule type" value="Genomic_DNA"/>
</dbReference>
<dbReference type="Pfam" id="PF01609">
    <property type="entry name" value="DDE_Tnp_1"/>
    <property type="match status" value="1"/>
</dbReference>
<dbReference type="KEGG" id="dbk:DGMP_29180"/>
<dbReference type="GO" id="GO:0003677">
    <property type="term" value="F:DNA binding"/>
    <property type="evidence" value="ECO:0007669"/>
    <property type="project" value="InterPro"/>
</dbReference>
<protein>
    <recommendedName>
        <fullName evidence="1">Transposase IS4-like domain-containing protein</fullName>
    </recommendedName>
</protein>
<dbReference type="GO" id="GO:0004803">
    <property type="term" value="F:transposase activity"/>
    <property type="evidence" value="ECO:0007669"/>
    <property type="project" value="InterPro"/>
</dbReference>
<dbReference type="AlphaFoldDB" id="A0A8D5JQB1"/>
<proteinExistence type="predicted"/>
<gene>
    <name evidence="2" type="ORF">DGMP_29180</name>
</gene>
<sequence length="136" mass="15396">MILDCVVLEGNPSDSELTEMMLDRQNVVYGSYPLKAAFDGGFSSQENLKKAMAKEGLKDVCFSKGRGLRVKDMCRSNWVYKQLRNFRAGIESGISWLKRSLGLDRCLWKGFESFKSYVWASIVSANLLTMARHQLA</sequence>
<keyword evidence="3" id="KW-1185">Reference proteome</keyword>
<reference evidence="2" key="1">
    <citation type="submission" date="2020-09" db="EMBL/GenBank/DDBJ databases">
        <title>Desulfogranum mesoprofundum gen. nov., sp. nov., a novel mesophilic, sulfate-reducing chemolithoautotroph isolated from a deep-sea hydrothermal vent chimney in the Suiyo Seamount.</title>
        <authorList>
            <person name="Hashimoto Y."/>
            <person name="Nakagawa S."/>
        </authorList>
    </citation>
    <scope>NUCLEOTIDE SEQUENCE</scope>
    <source>
        <strain evidence="2">KT2</strain>
    </source>
</reference>
<evidence type="ECO:0000313" key="2">
    <source>
        <dbReference type="EMBL" id="BCL62225.1"/>
    </source>
</evidence>